<reference evidence="2 3" key="1">
    <citation type="submission" date="2015-04" db="EMBL/GenBank/DDBJ databases">
        <authorList>
            <person name="Syromyatnikov M.Y."/>
            <person name="Popov V.N."/>
        </authorList>
    </citation>
    <scope>NUCLEOTIDE SEQUENCE [LARGE SCALE GENOMIC DNA]</scope>
    <source>
        <strain evidence="2">WF-38-12</strain>
    </source>
</reference>
<evidence type="ECO:0000313" key="2">
    <source>
        <dbReference type="EMBL" id="CRG91162.1"/>
    </source>
</evidence>
<feature type="transmembrane region" description="Helical" evidence="1">
    <location>
        <begin position="166"/>
        <end position="195"/>
    </location>
</feature>
<keyword evidence="1" id="KW-0472">Membrane</keyword>
<accession>A0A0U1M719</accession>
<dbReference type="EMBL" id="CVMT01000009">
    <property type="protein sequence ID" value="CRG91162.1"/>
    <property type="molecule type" value="Genomic_DNA"/>
</dbReference>
<organism evidence="2 3">
    <name type="scientific">Talaromyces islandicus</name>
    <name type="common">Penicillium islandicum</name>
    <dbReference type="NCBI Taxonomy" id="28573"/>
    <lineage>
        <taxon>Eukaryota</taxon>
        <taxon>Fungi</taxon>
        <taxon>Dikarya</taxon>
        <taxon>Ascomycota</taxon>
        <taxon>Pezizomycotina</taxon>
        <taxon>Eurotiomycetes</taxon>
        <taxon>Eurotiomycetidae</taxon>
        <taxon>Eurotiales</taxon>
        <taxon>Trichocomaceae</taxon>
        <taxon>Talaromyces</taxon>
        <taxon>Talaromyces sect. Islandici</taxon>
    </lineage>
</organism>
<feature type="transmembrane region" description="Helical" evidence="1">
    <location>
        <begin position="45"/>
        <end position="64"/>
    </location>
</feature>
<feature type="transmembrane region" description="Helical" evidence="1">
    <location>
        <begin position="297"/>
        <end position="323"/>
    </location>
</feature>
<evidence type="ECO:0000256" key="1">
    <source>
        <dbReference type="SAM" id="Phobius"/>
    </source>
</evidence>
<feature type="transmembrane region" description="Helical" evidence="1">
    <location>
        <begin position="367"/>
        <end position="385"/>
    </location>
</feature>
<feature type="transmembrane region" description="Helical" evidence="1">
    <location>
        <begin position="256"/>
        <end position="275"/>
    </location>
</feature>
<evidence type="ECO:0000313" key="3">
    <source>
        <dbReference type="Proteomes" id="UP000054383"/>
    </source>
</evidence>
<dbReference type="OrthoDB" id="72269at2759"/>
<keyword evidence="3" id="KW-1185">Reference proteome</keyword>
<protein>
    <submittedName>
        <fullName evidence="2">Uncharacterized protein</fullName>
    </submittedName>
</protein>
<keyword evidence="1" id="KW-1133">Transmembrane helix</keyword>
<feature type="transmembrane region" description="Helical" evidence="1">
    <location>
        <begin position="215"/>
        <end position="235"/>
    </location>
</feature>
<dbReference type="Proteomes" id="UP000054383">
    <property type="component" value="Unassembled WGS sequence"/>
</dbReference>
<name>A0A0U1M719_TALIS</name>
<dbReference type="STRING" id="28573.A0A0U1M719"/>
<feature type="transmembrane region" description="Helical" evidence="1">
    <location>
        <begin position="397"/>
        <end position="418"/>
    </location>
</feature>
<feature type="transmembrane region" description="Helical" evidence="1">
    <location>
        <begin position="134"/>
        <end position="154"/>
    </location>
</feature>
<dbReference type="AlphaFoldDB" id="A0A0U1M719"/>
<gene>
    <name evidence="2" type="ORF">PISL3812_08210</name>
</gene>
<keyword evidence="1" id="KW-0812">Transmembrane</keyword>
<sequence length="445" mass="50114">MLRTGYVEYPFNSLPPARRNSFAAFLPLDPKQNTAMSWITRLGQLILVGLTAFGFKALLLFSLANGFVEHTQQPHVTGKFLGPSPQPSSTQDGFKHEDVPMMPWLSGISQRMDRQNQDFLIFMWPFVDGTRPDAALVFLNFAGAAGATWMLIVVESTRKAHQDKRLLAYVFPWGYLFFHYSHAMITPLYAVWNLFWSPLEDTSRYQDYMINRVETVGLIFSQIVAYLIPMALFAAPVPDVLSVFQKQTVVAWYQPWSVWIAVAHFLVTLVIRPWIRQPDPEGSTTVVYRSARSNHRAIYAFAFSLAAIPHVIVLSIALTAMLYPGLYSNRLLGLLSLQNVFIPPSPWSDTKAPHLVEGCKWLLQWDYITGSTGVLVWVLTRYIALQMSTSQDKRASWLGLAGKVLVWTVIAGPTAAAVEILSERDEMVFDAAIEEATLAEAKKFS</sequence>
<proteinExistence type="predicted"/>
<dbReference type="OMA" id="HNFLIYD"/>